<protein>
    <recommendedName>
        <fullName evidence="3">DUF3795 domain-containing protein</fullName>
    </recommendedName>
</protein>
<gene>
    <name evidence="1" type="ordered locus">Desaci_1420</name>
</gene>
<dbReference type="eggNOG" id="ENOG50310ZN">
    <property type="taxonomic scope" value="Bacteria"/>
</dbReference>
<keyword evidence="2" id="KW-1185">Reference proteome</keyword>
<dbReference type="HOGENOM" id="CLU_1755251_0_0_9"/>
<organism evidence="1 2">
    <name type="scientific">Desulfosporosinus acidiphilus (strain DSM 22704 / JCM 16185 / SJ4)</name>
    <dbReference type="NCBI Taxonomy" id="646529"/>
    <lineage>
        <taxon>Bacteria</taxon>
        <taxon>Bacillati</taxon>
        <taxon>Bacillota</taxon>
        <taxon>Clostridia</taxon>
        <taxon>Eubacteriales</taxon>
        <taxon>Desulfitobacteriaceae</taxon>
        <taxon>Desulfosporosinus</taxon>
    </lineage>
</organism>
<evidence type="ECO:0008006" key="3">
    <source>
        <dbReference type="Google" id="ProtNLM"/>
    </source>
</evidence>
<dbReference type="OrthoDB" id="5419848at2"/>
<sequence>MDTTEAINNLSVCGLDCSRCADYENGEIRNLSAKLSDLLKGYERLAKMKAENTPNFKGYPEFVSILNHFAKCTCSGCKSENIQCPLDCHAKTCRKERNINFCFECDEFPCADQFEGKLRERWIQRNNKMKEIGVENYYIEQGKLPRY</sequence>
<name>I4D3R5_DESAJ</name>
<evidence type="ECO:0000313" key="1">
    <source>
        <dbReference type="EMBL" id="AFM40439.1"/>
    </source>
</evidence>
<reference evidence="1 2" key="1">
    <citation type="journal article" date="2012" name="J. Bacteriol.">
        <title>Complete genome sequences of Desulfosporosinus orientis DSM765T, Desulfosporosinus youngiae DSM17734T, Desulfosporosinus meridiei DSM13257T, and Desulfosporosinus acidiphilus DSM22704T.</title>
        <authorList>
            <person name="Pester M."/>
            <person name="Brambilla E."/>
            <person name="Alazard D."/>
            <person name="Rattei T."/>
            <person name="Weinmaier T."/>
            <person name="Han J."/>
            <person name="Lucas S."/>
            <person name="Lapidus A."/>
            <person name="Cheng J.F."/>
            <person name="Goodwin L."/>
            <person name="Pitluck S."/>
            <person name="Peters L."/>
            <person name="Ovchinnikova G."/>
            <person name="Teshima H."/>
            <person name="Detter J.C."/>
            <person name="Han C.S."/>
            <person name="Tapia R."/>
            <person name="Land M.L."/>
            <person name="Hauser L."/>
            <person name="Kyrpides N.C."/>
            <person name="Ivanova N.N."/>
            <person name="Pagani I."/>
            <person name="Huntmann M."/>
            <person name="Wei C.L."/>
            <person name="Davenport K.W."/>
            <person name="Daligault H."/>
            <person name="Chain P.S."/>
            <person name="Chen A."/>
            <person name="Mavromatis K."/>
            <person name="Markowitz V."/>
            <person name="Szeto E."/>
            <person name="Mikhailova N."/>
            <person name="Pati A."/>
            <person name="Wagner M."/>
            <person name="Woyke T."/>
            <person name="Ollivier B."/>
            <person name="Klenk H.P."/>
            <person name="Spring S."/>
            <person name="Loy A."/>
        </authorList>
    </citation>
    <scope>NUCLEOTIDE SEQUENCE [LARGE SCALE GENOMIC DNA]</scope>
    <source>
        <strain evidence="2">DSM 22704 / JCM 16185 / SJ4</strain>
    </source>
</reference>
<dbReference type="KEGG" id="dai:Desaci_1420"/>
<evidence type="ECO:0000313" key="2">
    <source>
        <dbReference type="Proteomes" id="UP000002892"/>
    </source>
</evidence>
<dbReference type="EMBL" id="CP003639">
    <property type="protein sequence ID" value="AFM40439.1"/>
    <property type="molecule type" value="Genomic_DNA"/>
</dbReference>
<dbReference type="Proteomes" id="UP000002892">
    <property type="component" value="Chromosome"/>
</dbReference>
<proteinExistence type="predicted"/>
<dbReference type="InterPro" id="IPR024227">
    <property type="entry name" value="DUF3795"/>
</dbReference>
<dbReference type="AlphaFoldDB" id="I4D3R5"/>
<accession>I4D3R5</accession>
<dbReference type="STRING" id="646529.Desaci_1420"/>
<dbReference type="Pfam" id="PF12675">
    <property type="entry name" value="DUF3795"/>
    <property type="match status" value="1"/>
</dbReference>
<dbReference type="RefSeq" id="WP_014826446.1">
    <property type="nucleotide sequence ID" value="NC_018068.1"/>
</dbReference>